<dbReference type="Pfam" id="PF05705">
    <property type="entry name" value="DUF829"/>
    <property type="match status" value="1"/>
</dbReference>
<protein>
    <submittedName>
        <fullName evidence="1">Uncharacterized protein</fullName>
    </submittedName>
</protein>
<dbReference type="SUPFAM" id="SSF53474">
    <property type="entry name" value="alpha/beta-Hydrolases"/>
    <property type="match status" value="1"/>
</dbReference>
<reference evidence="1" key="1">
    <citation type="submission" date="2023-05" db="EMBL/GenBank/DDBJ databases">
        <authorList>
            <person name="Stuckert A."/>
        </authorList>
    </citation>
    <scope>NUCLEOTIDE SEQUENCE</scope>
</reference>
<gene>
    <name evidence="1" type="ORF">SPARVUS_LOCUS6227217</name>
</gene>
<dbReference type="InterPro" id="IPR008547">
    <property type="entry name" value="DUF829_TMEM53"/>
</dbReference>
<dbReference type="InterPro" id="IPR029058">
    <property type="entry name" value="AB_hydrolase_fold"/>
</dbReference>
<sequence>MAPASGIVPKGQAPDTLPHSLNVKKFSNSFCLYTNPSTSANSQSRPLLLFLPWLGSKPKSHEKYIHLYFKLGFDVFVAESSLSHFLWPRTGLEHARQLLDLMMGQEDLSSRRLFIHAMSVGGYIFAQMLVCSSKQQQEMLERIHGQVFDSLVIGSMERMATGVARMVSSSLLEPLVVRGTLLYFSLLKSQTVDYYERSIQAFWEKPVHCPALFFYCLNDPLSDHVVLEELLQFWEKLGIKVQGKKWQNSIHAGHLRKHTEEYTDTLNSFVNSLLNNVPRSKL</sequence>
<dbReference type="PANTHER" id="PTHR20908:SF4">
    <property type="entry name" value="SI:DKEY-5I3.5"/>
    <property type="match status" value="1"/>
</dbReference>
<comment type="caution">
    <text evidence="1">The sequence shown here is derived from an EMBL/GenBank/DDBJ whole genome shotgun (WGS) entry which is preliminary data.</text>
</comment>
<dbReference type="EMBL" id="CATNWA010013848">
    <property type="protein sequence ID" value="CAI9565844.1"/>
    <property type="molecule type" value="Genomic_DNA"/>
</dbReference>
<accession>A0ABN9D027</accession>
<evidence type="ECO:0000313" key="2">
    <source>
        <dbReference type="Proteomes" id="UP001162483"/>
    </source>
</evidence>
<dbReference type="Proteomes" id="UP001162483">
    <property type="component" value="Unassembled WGS sequence"/>
</dbReference>
<evidence type="ECO:0000313" key="1">
    <source>
        <dbReference type="EMBL" id="CAI9565844.1"/>
    </source>
</evidence>
<dbReference type="Gene3D" id="3.40.50.1820">
    <property type="entry name" value="alpha/beta hydrolase"/>
    <property type="match status" value="1"/>
</dbReference>
<name>A0ABN9D027_9NEOB</name>
<keyword evidence="2" id="KW-1185">Reference proteome</keyword>
<proteinExistence type="predicted"/>
<dbReference type="PANTHER" id="PTHR20908">
    <property type="entry name" value="LD15586P"/>
    <property type="match status" value="1"/>
</dbReference>
<organism evidence="1 2">
    <name type="scientific">Staurois parvus</name>
    <dbReference type="NCBI Taxonomy" id="386267"/>
    <lineage>
        <taxon>Eukaryota</taxon>
        <taxon>Metazoa</taxon>
        <taxon>Chordata</taxon>
        <taxon>Craniata</taxon>
        <taxon>Vertebrata</taxon>
        <taxon>Euteleostomi</taxon>
        <taxon>Amphibia</taxon>
        <taxon>Batrachia</taxon>
        <taxon>Anura</taxon>
        <taxon>Neobatrachia</taxon>
        <taxon>Ranoidea</taxon>
        <taxon>Ranidae</taxon>
        <taxon>Staurois</taxon>
    </lineage>
</organism>